<dbReference type="RefSeq" id="WP_121574828.1">
    <property type="nucleotide sequence ID" value="NZ_MJLZ01000016.1"/>
</dbReference>
<evidence type="ECO:0000259" key="1">
    <source>
        <dbReference type="SMART" id="SM00923"/>
    </source>
</evidence>
<accession>A0A421DPA2</accession>
<dbReference type="SMART" id="SM00923">
    <property type="entry name" value="MbtH"/>
    <property type="match status" value="1"/>
</dbReference>
<evidence type="ECO:0000313" key="2">
    <source>
        <dbReference type="EMBL" id="RLM24494.1"/>
    </source>
</evidence>
<protein>
    <submittedName>
        <fullName evidence="2">Antibiotic synthesis protein MbtH</fullName>
    </submittedName>
</protein>
<dbReference type="AlphaFoldDB" id="A0A421DPA2"/>
<keyword evidence="3" id="KW-1185">Reference proteome</keyword>
<name>A0A421DPA2_9GAMM</name>
<dbReference type="Pfam" id="PF03621">
    <property type="entry name" value="MbtH"/>
    <property type="match status" value="1"/>
</dbReference>
<comment type="caution">
    <text evidence="2">The sequence shown here is derived from an EMBL/GenBank/DDBJ whole genome shotgun (WGS) entry which is preliminary data.</text>
</comment>
<sequence length="76" mass="8648">MSQEQLNPFDDDSLTFFVLMNQQQQYSLWPAFAAQPAGWESVYGPQSRAACIEYTEKHWLDMRPASLRTASSAQSS</sequence>
<dbReference type="PANTHER" id="PTHR38444:SF1">
    <property type="entry name" value="ENTEROBACTIN BIOSYNTHESIS PROTEIN YBDZ"/>
    <property type="match status" value="1"/>
</dbReference>
<organism evidence="2 3">
    <name type="scientific">Brenneria alni</name>
    <dbReference type="NCBI Taxonomy" id="71656"/>
    <lineage>
        <taxon>Bacteria</taxon>
        <taxon>Pseudomonadati</taxon>
        <taxon>Pseudomonadota</taxon>
        <taxon>Gammaproteobacteria</taxon>
        <taxon>Enterobacterales</taxon>
        <taxon>Pectobacteriaceae</taxon>
        <taxon>Brenneria</taxon>
    </lineage>
</organism>
<reference evidence="2 3" key="1">
    <citation type="submission" date="2016-09" db="EMBL/GenBank/DDBJ databases">
        <authorList>
            <person name="Doonan J."/>
            <person name="Pachebat J.A."/>
            <person name="Golyshin P.N."/>
            <person name="Denman S."/>
            <person name="Mcdonald J.E."/>
        </authorList>
    </citation>
    <scope>NUCLEOTIDE SEQUENCE [LARGE SCALE GENOMIC DNA]</scope>
    <source>
        <strain evidence="2 3">NCPPB 3934</strain>
    </source>
</reference>
<proteinExistence type="predicted"/>
<dbReference type="Gene3D" id="3.90.820.10">
    <property type="entry name" value="Structural Genomics, Unknown Function 30-nov-00 1gh9 Mol_id"/>
    <property type="match status" value="1"/>
</dbReference>
<dbReference type="PANTHER" id="PTHR38444">
    <property type="entry name" value="ENTEROBACTIN BIOSYNTHESIS PROTEIN YBDZ"/>
    <property type="match status" value="1"/>
</dbReference>
<dbReference type="InterPro" id="IPR038020">
    <property type="entry name" value="MbtH-like_sf"/>
</dbReference>
<dbReference type="InterPro" id="IPR037407">
    <property type="entry name" value="MLP_fam"/>
</dbReference>
<dbReference type="InterPro" id="IPR005153">
    <property type="entry name" value="MbtH-like_dom"/>
</dbReference>
<dbReference type="Proteomes" id="UP000285648">
    <property type="component" value="Unassembled WGS sequence"/>
</dbReference>
<evidence type="ECO:0000313" key="3">
    <source>
        <dbReference type="Proteomes" id="UP000285648"/>
    </source>
</evidence>
<dbReference type="GO" id="GO:0005829">
    <property type="term" value="C:cytosol"/>
    <property type="evidence" value="ECO:0007669"/>
    <property type="project" value="TreeGrafter"/>
</dbReference>
<dbReference type="OrthoDB" id="7584480at2"/>
<dbReference type="EMBL" id="MJLZ01000016">
    <property type="protein sequence ID" value="RLM24494.1"/>
    <property type="molecule type" value="Genomic_DNA"/>
</dbReference>
<feature type="domain" description="MbtH-like" evidence="1">
    <location>
        <begin position="7"/>
        <end position="57"/>
    </location>
</feature>
<gene>
    <name evidence="2" type="ORF">BIY29_08820</name>
</gene>
<dbReference type="GO" id="GO:0019290">
    <property type="term" value="P:siderophore biosynthetic process"/>
    <property type="evidence" value="ECO:0007669"/>
    <property type="project" value="TreeGrafter"/>
</dbReference>
<dbReference type="SUPFAM" id="SSF160582">
    <property type="entry name" value="MbtH-like"/>
    <property type="match status" value="1"/>
</dbReference>